<evidence type="ECO:0000256" key="3">
    <source>
        <dbReference type="SAM" id="MobiDB-lite"/>
    </source>
</evidence>
<dbReference type="GO" id="GO:0006351">
    <property type="term" value="P:DNA-templated transcription"/>
    <property type="evidence" value="ECO:0007669"/>
    <property type="project" value="InterPro"/>
</dbReference>
<comment type="subcellular location">
    <subcellularLocation>
        <location evidence="1">Nucleus</location>
    </subcellularLocation>
</comment>
<dbReference type="InterPro" id="IPR007219">
    <property type="entry name" value="XnlR_reg_dom"/>
</dbReference>
<dbReference type="CDD" id="cd12148">
    <property type="entry name" value="fungal_TF_MHR"/>
    <property type="match status" value="1"/>
</dbReference>
<dbReference type="GO" id="GO:0005634">
    <property type="term" value="C:nucleus"/>
    <property type="evidence" value="ECO:0007669"/>
    <property type="project" value="UniProtKB-SubCell"/>
</dbReference>
<keyword evidence="6" id="KW-1185">Reference proteome</keyword>
<dbReference type="InterPro" id="IPR050613">
    <property type="entry name" value="Sec_Metabolite_Reg"/>
</dbReference>
<dbReference type="PANTHER" id="PTHR31001">
    <property type="entry name" value="UNCHARACTERIZED TRANSCRIPTIONAL REGULATORY PROTEIN"/>
    <property type="match status" value="1"/>
</dbReference>
<protein>
    <recommendedName>
        <fullName evidence="4">Xylanolytic transcriptional activator regulatory domain-containing protein</fullName>
    </recommendedName>
</protein>
<sequence>MDSPLLKSSALKDTSTLDLLARLERLENLVASQGRERGESPKRENAEKGTEKPARQSPAIVSRPVPYRLQRLTADALQLERSCSDQKLTDSLISDPIIFRTCPIRLAPSQPSYAFQNGHPTSMAGPMDVVRCIWLPRRDEMRIILQKYIADISLFYHIVHVPSLQRIVEDIYAGLEANVRVDVGGILLLISICASTTYAWSPPDDIRCLFSDCADANAQSTFWLKQALDAIDHAQRTAHASLECIQGLIILFFVFCNHESASFRARSVFMAAIAMATELSLHRLDDPQGSSMPMPLRMSESKKEIGRRVWWFMVATDWTLAQFSCPQEGFYLIHKNQMAVNMPRNANDEDIIEGVEIPDRPVTEATCISYFVQRIRLAEVCRTLLDRTSLGTPTSESDTYKSILDADAMLNQFIQEAPEFFSLNCPGLDELPVTDPRRSPFITAQRYMLNLLLHRQLCKIHLPFLAQGAVDPAYAYSRDACLRAARVVFELDHQLQRENLPFFNSRLRLAMVLRSVFLASIALVLNACLKSDTDENGEGDDEVAGAWKILHDAQGQFPPAAKLLELSIQVLRKYKIKHRALDLLQQQVLGHSPYGGTFPMTPESTNHELRMNTMQQNIGSEPENVLLEQHWQVLEGKMDLNTIDWDKLFWGIDAPFI</sequence>
<accession>A0A9P8QKP4</accession>
<feature type="domain" description="Xylanolytic transcriptional activator regulatory" evidence="4">
    <location>
        <begin position="155"/>
        <end position="400"/>
    </location>
</feature>
<comment type="caution">
    <text evidence="5">The sequence shown here is derived from an EMBL/GenBank/DDBJ whole genome shotgun (WGS) entry which is preliminary data.</text>
</comment>
<dbReference type="Pfam" id="PF04082">
    <property type="entry name" value="Fungal_trans"/>
    <property type="match status" value="1"/>
</dbReference>
<reference evidence="5" key="1">
    <citation type="submission" date="2021-08" db="EMBL/GenBank/DDBJ databases">
        <title>Chromosome-Level Trichoderma cornu-damae using Hi-C Data.</title>
        <authorList>
            <person name="Kim C.S."/>
        </authorList>
    </citation>
    <scope>NUCLEOTIDE SEQUENCE</scope>
    <source>
        <strain evidence="5">KA19-0412C</strain>
    </source>
</reference>
<evidence type="ECO:0000313" key="6">
    <source>
        <dbReference type="Proteomes" id="UP000827724"/>
    </source>
</evidence>
<feature type="region of interest" description="Disordered" evidence="3">
    <location>
        <begin position="30"/>
        <end position="59"/>
    </location>
</feature>
<dbReference type="OrthoDB" id="3014581at2759"/>
<organism evidence="5 6">
    <name type="scientific">Trichoderma cornu-damae</name>
    <dbReference type="NCBI Taxonomy" id="654480"/>
    <lineage>
        <taxon>Eukaryota</taxon>
        <taxon>Fungi</taxon>
        <taxon>Dikarya</taxon>
        <taxon>Ascomycota</taxon>
        <taxon>Pezizomycotina</taxon>
        <taxon>Sordariomycetes</taxon>
        <taxon>Hypocreomycetidae</taxon>
        <taxon>Hypocreales</taxon>
        <taxon>Hypocreaceae</taxon>
        <taxon>Trichoderma</taxon>
    </lineage>
</organism>
<evidence type="ECO:0000256" key="2">
    <source>
        <dbReference type="ARBA" id="ARBA00023242"/>
    </source>
</evidence>
<feature type="compositionally biased region" description="Basic and acidic residues" evidence="3">
    <location>
        <begin position="34"/>
        <end position="54"/>
    </location>
</feature>
<keyword evidence="2" id="KW-0539">Nucleus</keyword>
<dbReference type="EMBL" id="JAIWOZ010000006">
    <property type="protein sequence ID" value="KAH6604107.1"/>
    <property type="molecule type" value="Genomic_DNA"/>
</dbReference>
<dbReference type="AlphaFoldDB" id="A0A9P8QKP4"/>
<proteinExistence type="predicted"/>
<evidence type="ECO:0000256" key="1">
    <source>
        <dbReference type="ARBA" id="ARBA00004123"/>
    </source>
</evidence>
<dbReference type="PANTHER" id="PTHR31001:SF90">
    <property type="entry name" value="CENTROMERE DNA-BINDING PROTEIN COMPLEX CBF3 SUBUNIT B"/>
    <property type="match status" value="1"/>
</dbReference>
<dbReference type="GO" id="GO:0003677">
    <property type="term" value="F:DNA binding"/>
    <property type="evidence" value="ECO:0007669"/>
    <property type="project" value="InterPro"/>
</dbReference>
<dbReference type="Proteomes" id="UP000827724">
    <property type="component" value="Unassembled WGS sequence"/>
</dbReference>
<gene>
    <name evidence="5" type="ORF">Trco_007553</name>
</gene>
<evidence type="ECO:0000259" key="4">
    <source>
        <dbReference type="Pfam" id="PF04082"/>
    </source>
</evidence>
<dbReference type="GO" id="GO:0008270">
    <property type="term" value="F:zinc ion binding"/>
    <property type="evidence" value="ECO:0007669"/>
    <property type="project" value="InterPro"/>
</dbReference>
<evidence type="ECO:0000313" key="5">
    <source>
        <dbReference type="EMBL" id="KAH6604107.1"/>
    </source>
</evidence>
<name>A0A9P8QKP4_9HYPO</name>